<organism evidence="1 2">
    <name type="scientific">Catharanthus roseus</name>
    <name type="common">Madagascar periwinkle</name>
    <name type="synonym">Vinca rosea</name>
    <dbReference type="NCBI Taxonomy" id="4058"/>
    <lineage>
        <taxon>Eukaryota</taxon>
        <taxon>Viridiplantae</taxon>
        <taxon>Streptophyta</taxon>
        <taxon>Embryophyta</taxon>
        <taxon>Tracheophyta</taxon>
        <taxon>Spermatophyta</taxon>
        <taxon>Magnoliopsida</taxon>
        <taxon>eudicotyledons</taxon>
        <taxon>Gunneridae</taxon>
        <taxon>Pentapetalae</taxon>
        <taxon>asterids</taxon>
        <taxon>lamiids</taxon>
        <taxon>Gentianales</taxon>
        <taxon>Apocynaceae</taxon>
        <taxon>Rauvolfioideae</taxon>
        <taxon>Vinceae</taxon>
        <taxon>Catharanthinae</taxon>
        <taxon>Catharanthus</taxon>
    </lineage>
</organism>
<accession>A0ACC0BJ04</accession>
<keyword evidence="2" id="KW-1185">Reference proteome</keyword>
<reference evidence="2" key="1">
    <citation type="journal article" date="2023" name="Nat. Plants">
        <title>Single-cell RNA sequencing provides a high-resolution roadmap for understanding the multicellular compartmentation of specialized metabolism.</title>
        <authorList>
            <person name="Sun S."/>
            <person name="Shen X."/>
            <person name="Li Y."/>
            <person name="Li Y."/>
            <person name="Wang S."/>
            <person name="Li R."/>
            <person name="Zhang H."/>
            <person name="Shen G."/>
            <person name="Guo B."/>
            <person name="Wei J."/>
            <person name="Xu J."/>
            <person name="St-Pierre B."/>
            <person name="Chen S."/>
            <person name="Sun C."/>
        </authorList>
    </citation>
    <scope>NUCLEOTIDE SEQUENCE [LARGE SCALE GENOMIC DNA]</scope>
</reference>
<name>A0ACC0BJ04_CATRO</name>
<dbReference type="EMBL" id="CM044703">
    <property type="protein sequence ID" value="KAI5672617.1"/>
    <property type="molecule type" value="Genomic_DNA"/>
</dbReference>
<protein>
    <submittedName>
        <fullName evidence="1">Uncharacterized protein</fullName>
    </submittedName>
</protein>
<comment type="caution">
    <text evidence="1">The sequence shown here is derived from an EMBL/GenBank/DDBJ whole genome shotgun (WGS) entry which is preliminary data.</text>
</comment>
<sequence length="229" mass="25657">MDTASCSAMGFGRLVESQEGLKTEVGPKADLIDAPGIPELGSDGLVLRIRTLSMEPHCCITCPFKVGRRSCADVSGFAQTFQLRSKPHIGSSISFVKIVKAIIFLITLHELFCETASSSVLKKSLQQHTHTHVDSLSVRAHLLESLFYELLEFVLCDFVGISPINPQRPYSSSVLKRRTSELKTKKTEKKEQNEKCWIHKHYPETDSVWVRIESVISHGLLDFDRGRLT</sequence>
<proteinExistence type="predicted"/>
<evidence type="ECO:0000313" key="1">
    <source>
        <dbReference type="EMBL" id="KAI5672617.1"/>
    </source>
</evidence>
<gene>
    <name evidence="1" type="ORF">M9H77_12981</name>
</gene>
<dbReference type="Proteomes" id="UP001060085">
    <property type="component" value="Linkage Group LG03"/>
</dbReference>
<evidence type="ECO:0000313" key="2">
    <source>
        <dbReference type="Proteomes" id="UP001060085"/>
    </source>
</evidence>